<evidence type="ECO:0000313" key="2">
    <source>
        <dbReference type="Proteomes" id="UP000604825"/>
    </source>
</evidence>
<name>A0A811SEV2_9POAL</name>
<protein>
    <submittedName>
        <fullName evidence="1">Uncharacterized protein</fullName>
    </submittedName>
</protein>
<dbReference type="EMBL" id="CAJGYO010000019">
    <property type="protein sequence ID" value="CAD6339355.1"/>
    <property type="molecule type" value="Genomic_DNA"/>
</dbReference>
<gene>
    <name evidence="1" type="ORF">NCGR_LOCUS63453</name>
</gene>
<comment type="caution">
    <text evidence="1">The sequence shown here is derived from an EMBL/GenBank/DDBJ whole genome shotgun (WGS) entry which is preliminary data.</text>
</comment>
<keyword evidence="2" id="KW-1185">Reference proteome</keyword>
<reference evidence="1" key="1">
    <citation type="submission" date="2020-10" db="EMBL/GenBank/DDBJ databases">
        <authorList>
            <person name="Han B."/>
            <person name="Lu T."/>
            <person name="Zhao Q."/>
            <person name="Huang X."/>
            <person name="Zhao Y."/>
        </authorList>
    </citation>
    <scope>NUCLEOTIDE SEQUENCE</scope>
</reference>
<dbReference type="Proteomes" id="UP000604825">
    <property type="component" value="Unassembled WGS sequence"/>
</dbReference>
<dbReference type="AlphaFoldDB" id="A0A811SEV2"/>
<proteinExistence type="predicted"/>
<sequence length="141" mass="15221">MSPSTLLPLPSVEFDNEEDDDAIAVRMQINDMDMTPEDALMFVNTEEEPLDGVGDNLLIPTPEELAPFYYGDEENMLFPMAYEPTSGGSGNNSLMFPVPYEAAAELGSSGSDGSTWMTRTGAGTAPRVQPPTVNVVNEIIL</sequence>
<accession>A0A811SEV2</accession>
<evidence type="ECO:0000313" key="1">
    <source>
        <dbReference type="EMBL" id="CAD6339355.1"/>
    </source>
</evidence>
<organism evidence="1 2">
    <name type="scientific">Miscanthus lutarioriparius</name>
    <dbReference type="NCBI Taxonomy" id="422564"/>
    <lineage>
        <taxon>Eukaryota</taxon>
        <taxon>Viridiplantae</taxon>
        <taxon>Streptophyta</taxon>
        <taxon>Embryophyta</taxon>
        <taxon>Tracheophyta</taxon>
        <taxon>Spermatophyta</taxon>
        <taxon>Magnoliopsida</taxon>
        <taxon>Liliopsida</taxon>
        <taxon>Poales</taxon>
        <taxon>Poaceae</taxon>
        <taxon>PACMAD clade</taxon>
        <taxon>Panicoideae</taxon>
        <taxon>Andropogonodae</taxon>
        <taxon>Andropogoneae</taxon>
        <taxon>Saccharinae</taxon>
        <taxon>Miscanthus</taxon>
    </lineage>
</organism>